<proteinExistence type="predicted"/>
<protein>
    <submittedName>
        <fullName evidence="1">Uncharacterized protein</fullName>
    </submittedName>
</protein>
<dbReference type="Proteomes" id="UP001060037">
    <property type="component" value="Segment"/>
</dbReference>
<name>A0A9E7T426_9CAUD</name>
<sequence length="83" mass="8991">MTRRAIGTSTGQALGFIGSAMQRPNVKLTVPKDHFNNSLILQARLADMIMDNVSKLGLVGFERISSDVIMYSPVGEVDAVVQL</sequence>
<evidence type="ECO:0000313" key="2">
    <source>
        <dbReference type="Proteomes" id="UP001060037"/>
    </source>
</evidence>
<reference evidence="1" key="1">
    <citation type="submission" date="2022-05" db="EMBL/GenBank/DDBJ databases">
        <authorList>
            <person name="Tikunov A."/>
            <person name="Kozlova Y."/>
            <person name="Morozova V."/>
            <person name="Jdeed G."/>
            <person name="Bardasheva A."/>
            <person name="Tikunova N."/>
        </authorList>
    </citation>
    <scope>NUCLEOTIDE SEQUENCE</scope>
</reference>
<dbReference type="EMBL" id="ON624112">
    <property type="protein sequence ID" value="UTQ78249.1"/>
    <property type="molecule type" value="Genomic_DNA"/>
</dbReference>
<evidence type="ECO:0000313" key="1">
    <source>
        <dbReference type="EMBL" id="UTQ78249.1"/>
    </source>
</evidence>
<keyword evidence="2" id="KW-1185">Reference proteome</keyword>
<organism evidence="1 2">
    <name type="scientific">Aeromonas phage Aer_P220</name>
    <dbReference type="NCBI Taxonomy" id="2951227"/>
    <lineage>
        <taxon>Viruses</taxon>
        <taxon>Duplodnaviria</taxon>
        <taxon>Heunggongvirae</taxon>
        <taxon>Uroviricota</taxon>
        <taxon>Caudoviricetes</taxon>
        <taxon>Autographivirales</taxon>
        <taxon>Autographivirales incertae sedis</taxon>
        <taxon>Yinyavirus</taxon>
        <taxon>Yinyavirus AerP220</taxon>
    </lineage>
</organism>
<accession>A0A9E7T426</accession>